<evidence type="ECO:0008006" key="4">
    <source>
        <dbReference type="Google" id="ProtNLM"/>
    </source>
</evidence>
<evidence type="ECO:0000313" key="2">
    <source>
        <dbReference type="EMBL" id="KAH7060894.1"/>
    </source>
</evidence>
<dbReference type="PROSITE" id="PS51257">
    <property type="entry name" value="PROKAR_LIPOPROTEIN"/>
    <property type="match status" value="1"/>
</dbReference>
<organism evidence="2 3">
    <name type="scientific">Macrophomina phaseolina</name>
    <dbReference type="NCBI Taxonomy" id="35725"/>
    <lineage>
        <taxon>Eukaryota</taxon>
        <taxon>Fungi</taxon>
        <taxon>Dikarya</taxon>
        <taxon>Ascomycota</taxon>
        <taxon>Pezizomycotina</taxon>
        <taxon>Dothideomycetes</taxon>
        <taxon>Dothideomycetes incertae sedis</taxon>
        <taxon>Botryosphaeriales</taxon>
        <taxon>Botryosphaeriaceae</taxon>
        <taxon>Macrophomina</taxon>
    </lineage>
</organism>
<evidence type="ECO:0000313" key="3">
    <source>
        <dbReference type="Proteomes" id="UP000774617"/>
    </source>
</evidence>
<evidence type="ECO:0000256" key="1">
    <source>
        <dbReference type="SAM" id="SignalP"/>
    </source>
</evidence>
<feature type="chain" id="PRO_5045475098" description="Secreted protein" evidence="1">
    <location>
        <begin position="24"/>
        <end position="71"/>
    </location>
</feature>
<keyword evidence="3" id="KW-1185">Reference proteome</keyword>
<comment type="caution">
    <text evidence="2">The sequence shown here is derived from an EMBL/GenBank/DDBJ whole genome shotgun (WGS) entry which is preliminary data.</text>
</comment>
<name>A0ABQ8GML1_9PEZI</name>
<sequence length="71" mass="7778">MRDFQSSRYLFAFFFLLAPLASAQTTAPLATTSSCPPQPVVTQTISMCRVTRISTVWVTPSIATSLATVHR</sequence>
<reference evidence="2 3" key="1">
    <citation type="journal article" date="2021" name="Nat. Commun.">
        <title>Genetic determinants of endophytism in the Arabidopsis root mycobiome.</title>
        <authorList>
            <person name="Mesny F."/>
            <person name="Miyauchi S."/>
            <person name="Thiergart T."/>
            <person name="Pickel B."/>
            <person name="Atanasova L."/>
            <person name="Karlsson M."/>
            <person name="Huettel B."/>
            <person name="Barry K.W."/>
            <person name="Haridas S."/>
            <person name="Chen C."/>
            <person name="Bauer D."/>
            <person name="Andreopoulos W."/>
            <person name="Pangilinan J."/>
            <person name="LaButti K."/>
            <person name="Riley R."/>
            <person name="Lipzen A."/>
            <person name="Clum A."/>
            <person name="Drula E."/>
            <person name="Henrissat B."/>
            <person name="Kohler A."/>
            <person name="Grigoriev I.V."/>
            <person name="Martin F.M."/>
            <person name="Hacquard S."/>
        </authorList>
    </citation>
    <scope>NUCLEOTIDE SEQUENCE [LARGE SCALE GENOMIC DNA]</scope>
    <source>
        <strain evidence="2 3">MPI-SDFR-AT-0080</strain>
    </source>
</reference>
<dbReference type="Proteomes" id="UP000774617">
    <property type="component" value="Unassembled WGS sequence"/>
</dbReference>
<feature type="signal peptide" evidence="1">
    <location>
        <begin position="1"/>
        <end position="23"/>
    </location>
</feature>
<protein>
    <recommendedName>
        <fullName evidence="4">Secreted protein</fullName>
    </recommendedName>
</protein>
<gene>
    <name evidence="2" type="ORF">B0J12DRAFT_737177</name>
</gene>
<proteinExistence type="predicted"/>
<accession>A0ABQ8GML1</accession>
<dbReference type="EMBL" id="JAGTJR010000005">
    <property type="protein sequence ID" value="KAH7060894.1"/>
    <property type="molecule type" value="Genomic_DNA"/>
</dbReference>
<keyword evidence="1" id="KW-0732">Signal</keyword>